<proteinExistence type="predicted"/>
<feature type="chain" id="PRO_5045550251" description="DUF4139 domain-containing protein" evidence="1">
    <location>
        <begin position="18"/>
        <end position="406"/>
    </location>
</feature>
<dbReference type="PANTHER" id="PTHR38075:SF1">
    <property type="entry name" value="DUF4139 DOMAIN-CONTAINING PROTEIN"/>
    <property type="match status" value="1"/>
</dbReference>
<evidence type="ECO:0008006" key="4">
    <source>
        <dbReference type="Google" id="ProtNLM"/>
    </source>
</evidence>
<dbReference type="Proteomes" id="UP000632222">
    <property type="component" value="Unassembled WGS sequence"/>
</dbReference>
<protein>
    <recommendedName>
        <fullName evidence="4">DUF4139 domain-containing protein</fullName>
    </recommendedName>
</protein>
<keyword evidence="1" id="KW-0732">Signal</keyword>
<feature type="signal peptide" evidence="1">
    <location>
        <begin position="1"/>
        <end position="17"/>
    </location>
</feature>
<gene>
    <name evidence="2" type="ORF">GCM10008938_17700</name>
</gene>
<sequence>MKRFALIALGLLASAQAADLRIYPGFAEIRENVQVSENYTLNLPIEHFAQILPGSLTLEGLDVLNQTSRQVISSLEGQKVLVQKGNETIEAEVIRAEDFLLKDLKTGRYFYGDPRSIEYLSVPQLPSYQVDFLVSRPGKGTLSYLTQGITWNPRYNLNITDAGHTFAAWADITNNTGRKLTVDNTELFGGDVNLNQSYNPPMPMVREGAAMMDKSTANEIQAQGEAGGLYRYDLSQPFTLAANGTYTLPFVKPQTKVTPYLAANTYFYPQTTEGNLSRMYKFTSSEFLPRGTITVREDGRILGQAQVPDLTADRETLLNLGRDADVSFKRDVKTVSQNDSKAVYNVTLTLKNNKKRAVQAQFKDMLSGKFEIKGNVKATTEGVLVEPKLNAGEKRTYTYTITQIYK</sequence>
<evidence type="ECO:0000313" key="3">
    <source>
        <dbReference type="Proteomes" id="UP000632222"/>
    </source>
</evidence>
<reference evidence="3" key="1">
    <citation type="journal article" date="2019" name="Int. J. Syst. Evol. Microbiol.">
        <title>The Global Catalogue of Microorganisms (GCM) 10K type strain sequencing project: providing services to taxonomists for standard genome sequencing and annotation.</title>
        <authorList>
            <consortium name="The Broad Institute Genomics Platform"/>
            <consortium name="The Broad Institute Genome Sequencing Center for Infectious Disease"/>
            <person name="Wu L."/>
            <person name="Ma J."/>
        </authorList>
    </citation>
    <scope>NUCLEOTIDE SEQUENCE [LARGE SCALE GENOMIC DNA]</scope>
    <source>
        <strain evidence="3">JCM 14370</strain>
    </source>
</reference>
<name>A0ABQ2CY46_9DEIO</name>
<dbReference type="RefSeq" id="WP_189002323.1">
    <property type="nucleotide sequence ID" value="NZ_BMOD01000005.1"/>
</dbReference>
<organism evidence="2 3">
    <name type="scientific">Deinococcus roseus</name>
    <dbReference type="NCBI Taxonomy" id="392414"/>
    <lineage>
        <taxon>Bacteria</taxon>
        <taxon>Thermotogati</taxon>
        <taxon>Deinococcota</taxon>
        <taxon>Deinococci</taxon>
        <taxon>Deinococcales</taxon>
        <taxon>Deinococcaceae</taxon>
        <taxon>Deinococcus</taxon>
    </lineage>
</organism>
<keyword evidence="3" id="KW-1185">Reference proteome</keyword>
<dbReference type="PANTHER" id="PTHR38075">
    <property type="entry name" value="DUF4139 DOMAIN-CONTAINING PROTEIN"/>
    <property type="match status" value="1"/>
</dbReference>
<evidence type="ECO:0000313" key="2">
    <source>
        <dbReference type="EMBL" id="GGJ31980.1"/>
    </source>
</evidence>
<accession>A0ABQ2CY46</accession>
<evidence type="ECO:0000256" key="1">
    <source>
        <dbReference type="SAM" id="SignalP"/>
    </source>
</evidence>
<comment type="caution">
    <text evidence="2">The sequence shown here is derived from an EMBL/GenBank/DDBJ whole genome shotgun (WGS) entry which is preliminary data.</text>
</comment>
<dbReference type="EMBL" id="BMOD01000005">
    <property type="protein sequence ID" value="GGJ31980.1"/>
    <property type="molecule type" value="Genomic_DNA"/>
</dbReference>